<dbReference type="InterPro" id="IPR014716">
    <property type="entry name" value="Fibrinogen_a/b/g_C_1"/>
</dbReference>
<organism evidence="6 7">
    <name type="scientific">Macrostomum lignano</name>
    <dbReference type="NCBI Taxonomy" id="282301"/>
    <lineage>
        <taxon>Eukaryota</taxon>
        <taxon>Metazoa</taxon>
        <taxon>Spiralia</taxon>
        <taxon>Lophotrochozoa</taxon>
        <taxon>Platyhelminthes</taxon>
        <taxon>Rhabditophora</taxon>
        <taxon>Macrostomorpha</taxon>
        <taxon>Macrostomida</taxon>
        <taxon>Macrostomidae</taxon>
        <taxon>Macrostomum</taxon>
    </lineage>
</organism>
<dbReference type="Proteomes" id="UP000095280">
    <property type="component" value="Unplaced"/>
</dbReference>
<dbReference type="GO" id="GO:0006508">
    <property type="term" value="P:proteolysis"/>
    <property type="evidence" value="ECO:0007669"/>
    <property type="project" value="InterPro"/>
</dbReference>
<dbReference type="PROSITE" id="PS51406">
    <property type="entry name" value="FIBRINOGEN_C_2"/>
    <property type="match status" value="1"/>
</dbReference>
<dbReference type="PROSITE" id="PS50175">
    <property type="entry name" value="ASP_PROT_RETROV"/>
    <property type="match status" value="1"/>
</dbReference>
<dbReference type="WBParaSite" id="maker-uti_cns_0001108-snap-gene-0.4-mRNA-1">
    <property type="protein sequence ID" value="maker-uti_cns_0001108-snap-gene-0.4-mRNA-1"/>
    <property type="gene ID" value="maker-uti_cns_0001108-snap-gene-0.4"/>
</dbReference>
<dbReference type="Pfam" id="PF00147">
    <property type="entry name" value="Fibrinogen_C"/>
    <property type="match status" value="1"/>
</dbReference>
<dbReference type="InterPro" id="IPR002181">
    <property type="entry name" value="Fibrinogen_a/b/g_C_dom"/>
</dbReference>
<evidence type="ECO:0000313" key="7">
    <source>
        <dbReference type="WBParaSite" id="maker-uti_cns_0001108-snap-gene-0.4-mRNA-1"/>
    </source>
</evidence>
<evidence type="ECO:0000256" key="3">
    <source>
        <dbReference type="SAM" id="MobiDB-lite"/>
    </source>
</evidence>
<keyword evidence="2" id="KW-0479">Metal-binding</keyword>
<sequence length="1319" mass="145737">VWMRERKPKDIKEAAKLADDYAMARNSDKGGGTPGHPSQETAEGATASNAMDKQRTIQRPCFNCGGPHKKFQCTNKPANVYLASEENAMDAASGRFITGHADGKELLFLMDTGADRTTIRQGDEKALDDFLTASRFRLNENQLSNLTNRIRDRIAHRTPCNYALSAEQQVRLSIRFLATGADYGTIGDAHGVSKTNFPCVFGCVDGTHIDLFRPFNNEEQFVNRHGRHSLNAMVVCGPDFKIYFASARWPGAVSDVRVLRNSHLAQRLRAGWRPFPGAVLLADSGYWNDEYLITPLLNPQTDQEQRFNNAHKATRNIVECTIGVLKQRFRCLLRPLQVQPVFAANIFRCCVVLHNLALEQWQPELDPAVIMNLLEPENNEDAAADEIIVNNNGRREQLVRRVPSSGQGRTFEEDHVGVALHLRQLALERLEQRVQGVLPTFERRNGRMAVGEDQGRVLLSLKDVVQGELGLIPETFVGFEPAPALVFAKAAPRVVGWPPEGLLDSQQGSSVSFNGNGNGSEFEVDGLLWSGFREAGHDSERCPLSPFERVATKNVKNAGLQFSPFSSKGTFGTCLSQLVPLHLEQIMKSKGDERLFAEGIVASGLNQIDPKPAGKTKSRITRAQARKQRKEYNKTRQETAMRPITLDYEAALQDDKELQAAVQTNDLVKESRGRLFRHQAAGEDQLKYNSREAVLMQLPAAATSAPELSEHLTPAERDRLLELVQDFAGVFSETPGGLTYFNFPTMNQLLAFLAIALTTTSAAVILNEVHSSSWSGGQIRHFLVSSINQASDVLQCAAQAAKHLLAHQLLVFIPRDGAQQPQCIVAELIRIPANRSGAVCRRLTPHTHQSPCCIRVFVTSLSDCWISIQRRVDNSTDFYRNWTEYAAGFGEGAHTNHWLGLRAVHSLTWPSGRALRMRMRLWNGTEFWADYSSFSVASEADKFRLSISGFSASHPGVGDCMAFHNGMKFSTHDKDNHASRRNCAKQFRGSWWYSACHRTNPNGLYFYPPAALHTEEFAMGINWYFPFGYFYSPGSTRGRRTRRQRLLRRQNLNRRCCSFRVPLHPRRRHRSGGGCAIKIILTQRIKRLVRRLALASFVFKFGIRAPLPAQAVLSADGAPPPGQPAVDEGLHAGPQAAGGSPGRIRRHHQVQITVAKVTKTGHANDAIELAELGSGGQHKPLHVQPVGHCRIELHVAAGRSAAFQKLIQLAGIIRAASIARGGFNQGVELTAAAKRTIQFEIIRHGRHSSGVHDLKCGQSLGQGLGGHANVTLVNTPSVPSLPIISCTSLLSSSLTLPQSINSPLASATSNPRTEPRSEP</sequence>
<protein>
    <submittedName>
        <fullName evidence="7">DDE Tnp4 domain-containing protein</fullName>
    </submittedName>
</protein>
<comment type="cofactor">
    <cofactor evidence="1">
        <name>a divalent metal cation</name>
        <dbReference type="ChEBI" id="CHEBI:60240"/>
    </cofactor>
</comment>
<feature type="region of interest" description="Disordered" evidence="3">
    <location>
        <begin position="1116"/>
        <end position="1144"/>
    </location>
</feature>
<dbReference type="InterPro" id="IPR050373">
    <property type="entry name" value="Fibrinogen_C-term_domain"/>
</dbReference>
<dbReference type="InterPro" id="IPR036056">
    <property type="entry name" value="Fibrinogen-like_C"/>
</dbReference>
<dbReference type="PANTHER" id="PTHR19143">
    <property type="entry name" value="FIBRINOGEN/TENASCIN/ANGIOPOEITIN"/>
    <property type="match status" value="1"/>
</dbReference>
<name>A0A1I8G8A6_9PLAT</name>
<accession>A0A1I8G8A6</accession>
<evidence type="ECO:0000259" key="4">
    <source>
        <dbReference type="PROSITE" id="PS50175"/>
    </source>
</evidence>
<feature type="domain" description="Fibrinogen C-terminal" evidence="5">
    <location>
        <begin position="814"/>
        <end position="1044"/>
    </location>
</feature>
<feature type="compositionally biased region" description="Polar residues" evidence="3">
    <location>
        <begin position="36"/>
        <end position="51"/>
    </location>
</feature>
<dbReference type="Gene3D" id="3.90.215.10">
    <property type="entry name" value="Gamma Fibrinogen, chain A, domain 1"/>
    <property type="match status" value="1"/>
</dbReference>
<evidence type="ECO:0000256" key="2">
    <source>
        <dbReference type="ARBA" id="ARBA00022723"/>
    </source>
</evidence>
<feature type="region of interest" description="Disordered" evidence="3">
    <location>
        <begin position="17"/>
        <end position="52"/>
    </location>
</feature>
<dbReference type="SUPFAM" id="SSF56496">
    <property type="entry name" value="Fibrinogen C-terminal domain-like"/>
    <property type="match status" value="1"/>
</dbReference>
<dbReference type="InterPro" id="IPR001995">
    <property type="entry name" value="Peptidase_A2_cat"/>
</dbReference>
<dbReference type="Pfam" id="PF13359">
    <property type="entry name" value="DDE_Tnp_4"/>
    <property type="match status" value="1"/>
</dbReference>
<dbReference type="GO" id="GO:0004190">
    <property type="term" value="F:aspartic-type endopeptidase activity"/>
    <property type="evidence" value="ECO:0007669"/>
    <property type="project" value="InterPro"/>
</dbReference>
<evidence type="ECO:0000313" key="6">
    <source>
        <dbReference type="Proteomes" id="UP000095280"/>
    </source>
</evidence>
<evidence type="ECO:0000259" key="5">
    <source>
        <dbReference type="PROSITE" id="PS51406"/>
    </source>
</evidence>
<dbReference type="SMART" id="SM00186">
    <property type="entry name" value="FBG"/>
    <property type="match status" value="1"/>
</dbReference>
<reference evidence="7" key="1">
    <citation type="submission" date="2016-11" db="UniProtKB">
        <authorList>
            <consortium name="WormBaseParasite"/>
        </authorList>
    </citation>
    <scope>IDENTIFICATION</scope>
</reference>
<feature type="domain" description="Peptidase A2" evidence="4">
    <location>
        <begin position="106"/>
        <end position="121"/>
    </location>
</feature>
<keyword evidence="6" id="KW-1185">Reference proteome</keyword>
<dbReference type="GO" id="GO:0046872">
    <property type="term" value="F:metal ion binding"/>
    <property type="evidence" value="ECO:0007669"/>
    <property type="project" value="UniProtKB-KW"/>
</dbReference>
<proteinExistence type="predicted"/>
<evidence type="ECO:0000256" key="1">
    <source>
        <dbReference type="ARBA" id="ARBA00001968"/>
    </source>
</evidence>
<dbReference type="GO" id="GO:0005615">
    <property type="term" value="C:extracellular space"/>
    <property type="evidence" value="ECO:0007669"/>
    <property type="project" value="TreeGrafter"/>
</dbReference>
<dbReference type="InterPro" id="IPR027806">
    <property type="entry name" value="HARBI1_dom"/>
</dbReference>